<accession>A0AA39H213</accession>
<dbReference type="Proteomes" id="UP001175271">
    <property type="component" value="Unassembled WGS sequence"/>
</dbReference>
<feature type="region of interest" description="Disordered" evidence="1">
    <location>
        <begin position="1"/>
        <end position="25"/>
    </location>
</feature>
<name>A0AA39H213_9BILA</name>
<evidence type="ECO:0000256" key="1">
    <source>
        <dbReference type="SAM" id="MobiDB-lite"/>
    </source>
</evidence>
<dbReference type="AlphaFoldDB" id="A0AA39H213"/>
<proteinExistence type="predicted"/>
<comment type="caution">
    <text evidence="2">The sequence shown here is derived from an EMBL/GenBank/DDBJ whole genome shotgun (WGS) entry which is preliminary data.</text>
</comment>
<dbReference type="EMBL" id="JAUCMV010000005">
    <property type="protein sequence ID" value="KAK0397316.1"/>
    <property type="molecule type" value="Genomic_DNA"/>
</dbReference>
<evidence type="ECO:0000313" key="3">
    <source>
        <dbReference type="Proteomes" id="UP001175271"/>
    </source>
</evidence>
<keyword evidence="3" id="KW-1185">Reference proteome</keyword>
<organism evidence="2 3">
    <name type="scientific">Steinernema hermaphroditum</name>
    <dbReference type="NCBI Taxonomy" id="289476"/>
    <lineage>
        <taxon>Eukaryota</taxon>
        <taxon>Metazoa</taxon>
        <taxon>Ecdysozoa</taxon>
        <taxon>Nematoda</taxon>
        <taxon>Chromadorea</taxon>
        <taxon>Rhabditida</taxon>
        <taxon>Tylenchina</taxon>
        <taxon>Panagrolaimomorpha</taxon>
        <taxon>Strongyloidoidea</taxon>
        <taxon>Steinernematidae</taxon>
        <taxon>Steinernema</taxon>
    </lineage>
</organism>
<protein>
    <submittedName>
        <fullName evidence="2">Uncharacterized protein</fullName>
    </submittedName>
</protein>
<reference evidence="2" key="1">
    <citation type="submission" date="2023-06" db="EMBL/GenBank/DDBJ databases">
        <title>Genomic analysis of the entomopathogenic nematode Steinernema hermaphroditum.</title>
        <authorList>
            <person name="Schwarz E.M."/>
            <person name="Heppert J.K."/>
            <person name="Baniya A."/>
            <person name="Schwartz H.T."/>
            <person name="Tan C.-H."/>
            <person name="Antoshechkin I."/>
            <person name="Sternberg P.W."/>
            <person name="Goodrich-Blair H."/>
            <person name="Dillman A.R."/>
        </authorList>
    </citation>
    <scope>NUCLEOTIDE SEQUENCE</scope>
    <source>
        <strain evidence="2">PS9179</strain>
        <tissue evidence="2">Whole animal</tissue>
    </source>
</reference>
<evidence type="ECO:0000313" key="2">
    <source>
        <dbReference type="EMBL" id="KAK0397316.1"/>
    </source>
</evidence>
<gene>
    <name evidence="2" type="ORF">QR680_002082</name>
</gene>
<sequence length="117" mass="12688">MANLESRIPGPPVGYCSSSEDEGDSPALNVVKDDDAHQAKAMNGFLNTGIAEMAKRGMLSGRKEEEHNDSDLELDDDVVREADLSSSTTPSMKEYGTESITGMQTTDLEENHFIYGS</sequence>